<accession>A0A1A9UXU9</accession>
<reference evidence="1" key="1">
    <citation type="submission" date="2020-05" db="UniProtKB">
        <authorList>
            <consortium name="EnsemblMetazoa"/>
        </authorList>
    </citation>
    <scope>IDENTIFICATION</scope>
    <source>
        <strain evidence="1">TTRI</strain>
    </source>
</reference>
<name>A0A1A9UXU9_GLOAU</name>
<sequence>MSIGGHTHTEIRRLLLSLISVSIQTGRQTEIDEETDVSATIQNYEKISIYMPEHENLLQLINLYSIRLLQTALLPAYCCLTDETDKLFGYQCKRQAKRGKQIKQQL</sequence>
<dbReference type="EnsemblMetazoa" id="GAUT019279-RA">
    <property type="protein sequence ID" value="GAUT019279-PA"/>
    <property type="gene ID" value="GAUT019279"/>
</dbReference>
<keyword evidence="2" id="KW-1185">Reference proteome</keyword>
<proteinExistence type="predicted"/>
<protein>
    <submittedName>
        <fullName evidence="1">Uncharacterized protein</fullName>
    </submittedName>
</protein>
<dbReference type="Proteomes" id="UP000078200">
    <property type="component" value="Unassembled WGS sequence"/>
</dbReference>
<evidence type="ECO:0000313" key="2">
    <source>
        <dbReference type="Proteomes" id="UP000078200"/>
    </source>
</evidence>
<dbReference type="VEuPathDB" id="VectorBase:GAUT019279"/>
<evidence type="ECO:0000313" key="1">
    <source>
        <dbReference type="EnsemblMetazoa" id="GAUT019279-PA"/>
    </source>
</evidence>
<organism evidence="1 2">
    <name type="scientific">Glossina austeni</name>
    <name type="common">Savannah tsetse fly</name>
    <dbReference type="NCBI Taxonomy" id="7395"/>
    <lineage>
        <taxon>Eukaryota</taxon>
        <taxon>Metazoa</taxon>
        <taxon>Ecdysozoa</taxon>
        <taxon>Arthropoda</taxon>
        <taxon>Hexapoda</taxon>
        <taxon>Insecta</taxon>
        <taxon>Pterygota</taxon>
        <taxon>Neoptera</taxon>
        <taxon>Endopterygota</taxon>
        <taxon>Diptera</taxon>
        <taxon>Brachycera</taxon>
        <taxon>Muscomorpha</taxon>
        <taxon>Hippoboscoidea</taxon>
        <taxon>Glossinidae</taxon>
        <taxon>Glossina</taxon>
    </lineage>
</organism>
<dbReference type="AlphaFoldDB" id="A0A1A9UXU9"/>